<organism evidence="2 3">
    <name type="scientific">Trematosphaeria pertusa</name>
    <dbReference type="NCBI Taxonomy" id="390896"/>
    <lineage>
        <taxon>Eukaryota</taxon>
        <taxon>Fungi</taxon>
        <taxon>Dikarya</taxon>
        <taxon>Ascomycota</taxon>
        <taxon>Pezizomycotina</taxon>
        <taxon>Dothideomycetes</taxon>
        <taxon>Pleosporomycetidae</taxon>
        <taxon>Pleosporales</taxon>
        <taxon>Massarineae</taxon>
        <taxon>Trematosphaeriaceae</taxon>
        <taxon>Trematosphaeria</taxon>
    </lineage>
</organism>
<evidence type="ECO:0000313" key="3">
    <source>
        <dbReference type="Proteomes" id="UP000800094"/>
    </source>
</evidence>
<sequence length="128" mass="13765">MPPHSKTVRGTFDNPGTRDAIQKGQKQGQHDDPVSLHSEKEDSVPKSSDPYRQNEKSSSQQQQLPHSKTVRGTLANSKGPAVNRTMLGDPASLKAETSDTEFGRGIEAVGFEKEGAAYSGSGNEKSKL</sequence>
<name>A0A6A6HSE1_9PLEO</name>
<feature type="region of interest" description="Disordered" evidence="1">
    <location>
        <begin position="1"/>
        <end position="105"/>
    </location>
</feature>
<dbReference type="EMBL" id="ML987218">
    <property type="protein sequence ID" value="KAF2240443.1"/>
    <property type="molecule type" value="Genomic_DNA"/>
</dbReference>
<protein>
    <submittedName>
        <fullName evidence="2">Uncharacterized protein</fullName>
    </submittedName>
</protein>
<dbReference type="OrthoDB" id="5234213at2759"/>
<feature type="compositionally biased region" description="Polar residues" evidence="1">
    <location>
        <begin position="56"/>
        <end position="66"/>
    </location>
</feature>
<dbReference type="RefSeq" id="XP_033675447.1">
    <property type="nucleotide sequence ID" value="XM_033820961.1"/>
</dbReference>
<dbReference type="AlphaFoldDB" id="A0A6A6HSE1"/>
<dbReference type="GeneID" id="54574291"/>
<evidence type="ECO:0000313" key="2">
    <source>
        <dbReference type="EMBL" id="KAF2240443.1"/>
    </source>
</evidence>
<reference evidence="2" key="1">
    <citation type="journal article" date="2020" name="Stud. Mycol.">
        <title>101 Dothideomycetes genomes: a test case for predicting lifestyles and emergence of pathogens.</title>
        <authorList>
            <person name="Haridas S."/>
            <person name="Albert R."/>
            <person name="Binder M."/>
            <person name="Bloem J."/>
            <person name="Labutti K."/>
            <person name="Salamov A."/>
            <person name="Andreopoulos B."/>
            <person name="Baker S."/>
            <person name="Barry K."/>
            <person name="Bills G."/>
            <person name="Bluhm B."/>
            <person name="Cannon C."/>
            <person name="Castanera R."/>
            <person name="Culley D."/>
            <person name="Daum C."/>
            <person name="Ezra D."/>
            <person name="Gonzalez J."/>
            <person name="Henrissat B."/>
            <person name="Kuo A."/>
            <person name="Liang C."/>
            <person name="Lipzen A."/>
            <person name="Lutzoni F."/>
            <person name="Magnuson J."/>
            <person name="Mondo S."/>
            <person name="Nolan M."/>
            <person name="Ohm R."/>
            <person name="Pangilinan J."/>
            <person name="Park H.-J."/>
            <person name="Ramirez L."/>
            <person name="Alfaro M."/>
            <person name="Sun H."/>
            <person name="Tritt A."/>
            <person name="Yoshinaga Y."/>
            <person name="Zwiers L.-H."/>
            <person name="Turgeon B."/>
            <person name="Goodwin S."/>
            <person name="Spatafora J."/>
            <person name="Crous P."/>
            <person name="Grigoriev I."/>
        </authorList>
    </citation>
    <scope>NUCLEOTIDE SEQUENCE</scope>
    <source>
        <strain evidence="2">CBS 122368</strain>
    </source>
</reference>
<feature type="compositionally biased region" description="Basic and acidic residues" evidence="1">
    <location>
        <begin position="28"/>
        <end position="44"/>
    </location>
</feature>
<dbReference type="Proteomes" id="UP000800094">
    <property type="component" value="Unassembled WGS sequence"/>
</dbReference>
<accession>A0A6A6HSE1</accession>
<gene>
    <name evidence="2" type="ORF">BU26DRAFT_237759</name>
</gene>
<keyword evidence="3" id="KW-1185">Reference proteome</keyword>
<proteinExistence type="predicted"/>
<evidence type="ECO:0000256" key="1">
    <source>
        <dbReference type="SAM" id="MobiDB-lite"/>
    </source>
</evidence>